<name>A0ACA9S2H7_9GLOM</name>
<evidence type="ECO:0000313" key="1">
    <source>
        <dbReference type="EMBL" id="CAG8821272.1"/>
    </source>
</evidence>
<proteinExistence type="predicted"/>
<reference evidence="1" key="1">
    <citation type="submission" date="2021-06" db="EMBL/GenBank/DDBJ databases">
        <authorList>
            <person name="Kallberg Y."/>
            <person name="Tangrot J."/>
            <person name="Rosling A."/>
        </authorList>
    </citation>
    <scope>NUCLEOTIDE SEQUENCE</scope>
    <source>
        <strain evidence="1">MA461A</strain>
    </source>
</reference>
<feature type="non-terminal residue" evidence="1">
    <location>
        <position position="101"/>
    </location>
</feature>
<sequence>EELTELEKTCNVKTYTAKQTKYNSFIQRRTNRVNFTIPAVTSDGNSTLLRWPQLYYSSTLLFQDINFNQNIRNKYILDFYQILRLNIFGHRNSKLQSKSNE</sequence>
<feature type="non-terminal residue" evidence="1">
    <location>
        <position position="1"/>
    </location>
</feature>
<keyword evidence="2" id="KW-1185">Reference proteome</keyword>
<dbReference type="Proteomes" id="UP000789920">
    <property type="component" value="Unassembled WGS sequence"/>
</dbReference>
<dbReference type="EMBL" id="CAJVQC010084676">
    <property type="protein sequence ID" value="CAG8821272.1"/>
    <property type="molecule type" value="Genomic_DNA"/>
</dbReference>
<protein>
    <submittedName>
        <fullName evidence="1">15068_t:CDS:1</fullName>
    </submittedName>
</protein>
<evidence type="ECO:0000313" key="2">
    <source>
        <dbReference type="Proteomes" id="UP000789920"/>
    </source>
</evidence>
<organism evidence="1 2">
    <name type="scientific">Racocetra persica</name>
    <dbReference type="NCBI Taxonomy" id="160502"/>
    <lineage>
        <taxon>Eukaryota</taxon>
        <taxon>Fungi</taxon>
        <taxon>Fungi incertae sedis</taxon>
        <taxon>Mucoromycota</taxon>
        <taxon>Glomeromycotina</taxon>
        <taxon>Glomeromycetes</taxon>
        <taxon>Diversisporales</taxon>
        <taxon>Gigasporaceae</taxon>
        <taxon>Racocetra</taxon>
    </lineage>
</organism>
<gene>
    <name evidence="1" type="ORF">RPERSI_LOCUS25547</name>
</gene>
<comment type="caution">
    <text evidence="1">The sequence shown here is derived from an EMBL/GenBank/DDBJ whole genome shotgun (WGS) entry which is preliminary data.</text>
</comment>
<accession>A0ACA9S2H7</accession>